<feature type="region of interest" description="Disordered" evidence="1">
    <location>
        <begin position="722"/>
        <end position="748"/>
    </location>
</feature>
<dbReference type="InParanoid" id="Q22DD5"/>
<dbReference type="GO" id="GO:0005634">
    <property type="term" value="C:nucleus"/>
    <property type="evidence" value="ECO:0007669"/>
    <property type="project" value="TreeGrafter"/>
</dbReference>
<feature type="region of interest" description="Disordered" evidence="1">
    <location>
        <begin position="453"/>
        <end position="480"/>
    </location>
</feature>
<dbReference type="GeneID" id="7833088"/>
<dbReference type="GO" id="GO:0007131">
    <property type="term" value="P:reciprocal meiotic recombination"/>
    <property type="evidence" value="ECO:0007669"/>
    <property type="project" value="TreeGrafter"/>
</dbReference>
<feature type="transmembrane region" description="Helical" evidence="2">
    <location>
        <begin position="25"/>
        <end position="46"/>
    </location>
</feature>
<feature type="region of interest" description="Disordered" evidence="1">
    <location>
        <begin position="349"/>
        <end position="373"/>
    </location>
</feature>
<sequence>MQNLDIFGSQILFCFQNSKKYQTRIGGFITLGIIAIIIIRLFIIWLEVYNRANPNVIQKERQVYSPEKFVFDKTNTQFAFGMQDPVQYNQFIDPQIYTVSVTQYTQTTVNDPKTGLPTSNYTQRQLKVGICNQKNFQNPSTQKKFQSIDYQNLYCIDPDEQIVLEGDYGQQSFNYAVITVSQCVSGCKSNDILDQYLKSGFFSLYYTDITVDPVIKDNPFVFFNRDLYWTTSNKSPQVLNMYFRNDYVESDFGWITSDIQTVRYPQYSTQDISSIQSSDFFFQVVIRFEKSKENLFQRKYQTISDIISQIGGFAQTLIAFGFLLCSYFSEISLNNSIINEAFNFRNQNQKKDQSNQNDTQKLNNDQLFDPNNNQQIVNQNSNKFELKNQVLFSVDKLMSDNQDSKLIQANLQQENVFQGNQTKEVDEKSNKNKKPFQLKKQYTQNQIKLSQIVQRKTKKQNNLDASNNKGNNIKQPENISKNKDNIDATKFDQEVKKMLNEETNCMQISFFEYLKLHLWPFNKEIRNKKKIIDYSVNKLYHHIDLLNVIKKLIEVDKLKRILMDDDQIKLFEYLPKPTISDQEVLNEKLQNDKQDENNFKDIFYQDTRSESQKLQDAYEAYIKISKKKSLNIIDQKIMLNIDQNLVNIFKIAQENNLQGQEENLKIFNQNSCAQNKSISDTNQMVNQTPMLQSYGEINNNQSKIEQQKRNEKLVTQKQLLGSHANSQQEIESEFQIPEDNESQNKHDLNLNPMYFSNSKAQFNNNNKK</sequence>
<keyword evidence="2" id="KW-0812">Transmembrane</keyword>
<organism evidence="3 4">
    <name type="scientific">Tetrahymena thermophila (strain SB210)</name>
    <dbReference type="NCBI Taxonomy" id="312017"/>
    <lineage>
        <taxon>Eukaryota</taxon>
        <taxon>Sar</taxon>
        <taxon>Alveolata</taxon>
        <taxon>Ciliophora</taxon>
        <taxon>Intramacronucleata</taxon>
        <taxon>Oligohymenophorea</taxon>
        <taxon>Hymenostomatida</taxon>
        <taxon>Tetrahymenina</taxon>
        <taxon>Tetrahymenidae</taxon>
        <taxon>Tetrahymena</taxon>
    </lineage>
</organism>
<dbReference type="EMBL" id="GG662439">
    <property type="protein sequence ID" value="EAR83267.2"/>
    <property type="molecule type" value="Genomic_DNA"/>
</dbReference>
<dbReference type="RefSeq" id="XP_001030930.2">
    <property type="nucleotide sequence ID" value="XM_001030930.2"/>
</dbReference>
<reference evidence="4" key="1">
    <citation type="journal article" date="2006" name="PLoS Biol.">
        <title>Macronuclear genome sequence of the ciliate Tetrahymena thermophila, a model eukaryote.</title>
        <authorList>
            <person name="Eisen J.A."/>
            <person name="Coyne R.S."/>
            <person name="Wu M."/>
            <person name="Wu D."/>
            <person name="Thiagarajan M."/>
            <person name="Wortman J.R."/>
            <person name="Badger J.H."/>
            <person name="Ren Q."/>
            <person name="Amedeo P."/>
            <person name="Jones K.M."/>
            <person name="Tallon L.J."/>
            <person name="Delcher A.L."/>
            <person name="Salzberg S.L."/>
            <person name="Silva J.C."/>
            <person name="Haas B.J."/>
            <person name="Majoros W.H."/>
            <person name="Farzad M."/>
            <person name="Carlton J.M."/>
            <person name="Smith R.K. Jr."/>
            <person name="Garg J."/>
            <person name="Pearlman R.E."/>
            <person name="Karrer K.M."/>
            <person name="Sun L."/>
            <person name="Manning G."/>
            <person name="Elde N.C."/>
            <person name="Turkewitz A.P."/>
            <person name="Asai D.J."/>
            <person name="Wilkes D.E."/>
            <person name="Wang Y."/>
            <person name="Cai H."/>
            <person name="Collins K."/>
            <person name="Stewart B.A."/>
            <person name="Lee S.R."/>
            <person name="Wilamowska K."/>
            <person name="Weinberg Z."/>
            <person name="Ruzzo W.L."/>
            <person name="Wloga D."/>
            <person name="Gaertig J."/>
            <person name="Frankel J."/>
            <person name="Tsao C.-C."/>
            <person name="Gorovsky M.A."/>
            <person name="Keeling P.J."/>
            <person name="Waller R.F."/>
            <person name="Patron N.J."/>
            <person name="Cherry J.M."/>
            <person name="Stover N.A."/>
            <person name="Krieger C.J."/>
            <person name="del Toro C."/>
            <person name="Ryder H.F."/>
            <person name="Williamson S.C."/>
            <person name="Barbeau R.A."/>
            <person name="Hamilton E.P."/>
            <person name="Orias E."/>
        </authorList>
    </citation>
    <scope>NUCLEOTIDE SEQUENCE [LARGE SCALE GENOMIC DNA]</scope>
    <source>
        <strain evidence="4">SB210</strain>
    </source>
</reference>
<gene>
    <name evidence="3" type="ORF">TTHERM_00992670</name>
</gene>
<dbReference type="AlphaFoldDB" id="Q22DD5"/>
<dbReference type="KEGG" id="tet:TTHERM_00992670"/>
<keyword evidence="2" id="KW-1133">Transmembrane helix</keyword>
<dbReference type="OrthoDB" id="292348at2759"/>
<keyword evidence="4" id="KW-1185">Reference proteome</keyword>
<feature type="compositionally biased region" description="Polar residues" evidence="1">
    <location>
        <begin position="453"/>
        <end position="479"/>
    </location>
</feature>
<evidence type="ECO:0000313" key="3">
    <source>
        <dbReference type="EMBL" id="EAR83267.2"/>
    </source>
</evidence>
<evidence type="ECO:0000256" key="1">
    <source>
        <dbReference type="SAM" id="MobiDB-lite"/>
    </source>
</evidence>
<dbReference type="PANTHER" id="PTHR31398:SF0">
    <property type="entry name" value="MEIOTIC NUCLEAR DIVISION PROTEIN 1 HOMOLOG"/>
    <property type="match status" value="1"/>
</dbReference>
<dbReference type="Proteomes" id="UP000009168">
    <property type="component" value="Unassembled WGS sequence"/>
</dbReference>
<name>Q22DD5_TETTS</name>
<dbReference type="HOGENOM" id="CLU_009697_1_0_1"/>
<dbReference type="PANTHER" id="PTHR31398">
    <property type="entry name" value="MEIOTIC NUCLEAR DIVISION PROTEIN 1 HOMOLOG"/>
    <property type="match status" value="1"/>
</dbReference>
<evidence type="ECO:0000256" key="2">
    <source>
        <dbReference type="SAM" id="Phobius"/>
    </source>
</evidence>
<feature type="compositionally biased region" description="Acidic residues" evidence="1">
    <location>
        <begin position="730"/>
        <end position="741"/>
    </location>
</feature>
<proteinExistence type="predicted"/>
<keyword evidence="2" id="KW-0472">Membrane</keyword>
<evidence type="ECO:0000313" key="4">
    <source>
        <dbReference type="Proteomes" id="UP000009168"/>
    </source>
</evidence>
<accession>Q22DD5</accession>
<protein>
    <submittedName>
        <fullName evidence="3">ABC transporter family protein</fullName>
    </submittedName>
</protein>